<keyword evidence="2 5" id="KW-0547">Nucleotide-binding</keyword>
<name>A0A540ULA1_STRSU</name>
<evidence type="ECO:0000256" key="2">
    <source>
        <dbReference type="ARBA" id="ARBA00022741"/>
    </source>
</evidence>
<evidence type="ECO:0000256" key="3">
    <source>
        <dbReference type="ARBA" id="ARBA00022829"/>
    </source>
</evidence>
<dbReference type="GO" id="GO:0005524">
    <property type="term" value="F:ATP binding"/>
    <property type="evidence" value="ECO:0007669"/>
    <property type="project" value="UniProtKB-UniRule"/>
</dbReference>
<dbReference type="GO" id="GO:0007059">
    <property type="term" value="P:chromosome segregation"/>
    <property type="evidence" value="ECO:0007669"/>
    <property type="project" value="UniProtKB-KW"/>
</dbReference>
<evidence type="ECO:0000256" key="1">
    <source>
        <dbReference type="ARBA" id="ARBA00004141"/>
    </source>
</evidence>
<dbReference type="GO" id="GO:0003677">
    <property type="term" value="F:DNA binding"/>
    <property type="evidence" value="ECO:0007669"/>
    <property type="project" value="InterPro"/>
</dbReference>
<dbReference type="PANTHER" id="PTHR22683:SF41">
    <property type="entry name" value="DNA TRANSLOCASE FTSK"/>
    <property type="match status" value="1"/>
</dbReference>
<feature type="binding site" evidence="5">
    <location>
        <begin position="96"/>
        <end position="103"/>
    </location>
    <ligand>
        <name>ATP</name>
        <dbReference type="ChEBI" id="CHEBI:30616"/>
    </ligand>
</feature>
<evidence type="ECO:0000313" key="7">
    <source>
        <dbReference type="EMBL" id="TQE85147.1"/>
    </source>
</evidence>
<gene>
    <name evidence="7" type="ORF">FH692_11025</name>
</gene>
<feature type="non-terminal residue" evidence="7">
    <location>
        <position position="1"/>
    </location>
</feature>
<dbReference type="InterPro" id="IPR027417">
    <property type="entry name" value="P-loop_NTPase"/>
</dbReference>
<dbReference type="AlphaFoldDB" id="A0A540ULA1"/>
<sequence>DQAESIKEVPSELQAIVSKLKALTERLSIQALPQPWLPPLSKEIFLQDLRPQGFKDLWGQASGLVGRLGMVDIPSRQSQEVLEHDFEKDGHMALFSSPGMGKSTFVQTLVMDLARQLTPEELHFYLLDFGTNGLLPLRDLPHTADLLMAEDTEKLTKFMRRIKDELAQRKAAFSRYAVPNLTLYRQASGDELPVIFLVLDNFDGLKEASLGAEMETLLQTLAREGASLGIYLVLTAGRSGALRPALQASLKTRLALKLTDDVESRTIVGRHQHVMEEVPGRGLV</sequence>
<keyword evidence="3" id="KW-0159">Chromosome partition</keyword>
<keyword evidence="4 5" id="KW-0067">ATP-binding</keyword>
<feature type="non-terminal residue" evidence="7">
    <location>
        <position position="284"/>
    </location>
</feature>
<dbReference type="Proteomes" id="UP000315224">
    <property type="component" value="Unassembled WGS sequence"/>
</dbReference>
<dbReference type="PANTHER" id="PTHR22683">
    <property type="entry name" value="SPORULATION PROTEIN RELATED"/>
    <property type="match status" value="1"/>
</dbReference>
<dbReference type="RefSeq" id="WP_258526723.1">
    <property type="nucleotide sequence ID" value="NZ_VIEK01000043.1"/>
</dbReference>
<reference evidence="7 8" key="1">
    <citation type="submission" date="2019-06" db="EMBL/GenBank/DDBJ databases">
        <title>Comprehensive assessment of Oxford Nanopore MinION sequencing for bacterial characterization and routine diagnosis.</title>
        <authorList>
            <person name="Tan S."/>
            <person name="Dvorak C.M.T."/>
            <person name="Gebhart C."/>
            <person name="Estrada A."/>
            <person name="Marthaler D.G."/>
            <person name="Murtaugh M.P."/>
        </authorList>
    </citation>
    <scope>NUCLEOTIDE SEQUENCE [LARGE SCALE GENOMIC DNA]</scope>
    <source>
        <strain evidence="7 8">2017UMN1435.21</strain>
    </source>
</reference>
<dbReference type="InterPro" id="IPR050206">
    <property type="entry name" value="FtsK/SpoIIIE/SftA"/>
</dbReference>
<evidence type="ECO:0000256" key="4">
    <source>
        <dbReference type="ARBA" id="ARBA00022840"/>
    </source>
</evidence>
<comment type="subcellular location">
    <subcellularLocation>
        <location evidence="1">Membrane</location>
        <topology evidence="1">Multi-pass membrane protein</topology>
    </subcellularLocation>
</comment>
<dbReference type="PROSITE" id="PS50901">
    <property type="entry name" value="FTSK"/>
    <property type="match status" value="1"/>
</dbReference>
<dbReference type="EMBL" id="VIEK01000043">
    <property type="protein sequence ID" value="TQE85147.1"/>
    <property type="molecule type" value="Genomic_DNA"/>
</dbReference>
<protein>
    <submittedName>
        <fullName evidence="7">Type VII secretion protein EssC</fullName>
    </submittedName>
</protein>
<organism evidence="7 8">
    <name type="scientific">Streptococcus suis</name>
    <dbReference type="NCBI Taxonomy" id="1307"/>
    <lineage>
        <taxon>Bacteria</taxon>
        <taxon>Bacillati</taxon>
        <taxon>Bacillota</taxon>
        <taxon>Bacilli</taxon>
        <taxon>Lactobacillales</taxon>
        <taxon>Streptococcaceae</taxon>
        <taxon>Streptococcus</taxon>
    </lineage>
</organism>
<evidence type="ECO:0000259" key="6">
    <source>
        <dbReference type="PROSITE" id="PS50901"/>
    </source>
</evidence>
<evidence type="ECO:0000256" key="5">
    <source>
        <dbReference type="PROSITE-ProRule" id="PRU00289"/>
    </source>
</evidence>
<accession>A0A540ULA1</accession>
<dbReference type="Gene3D" id="3.40.50.300">
    <property type="entry name" value="P-loop containing nucleotide triphosphate hydrolases"/>
    <property type="match status" value="1"/>
</dbReference>
<dbReference type="Pfam" id="PF01580">
    <property type="entry name" value="FtsK_SpoIIIE"/>
    <property type="match status" value="1"/>
</dbReference>
<dbReference type="SUPFAM" id="SSF52540">
    <property type="entry name" value="P-loop containing nucleoside triphosphate hydrolases"/>
    <property type="match status" value="1"/>
</dbReference>
<proteinExistence type="predicted"/>
<dbReference type="InterPro" id="IPR002543">
    <property type="entry name" value="FtsK_dom"/>
</dbReference>
<dbReference type="GO" id="GO:0016020">
    <property type="term" value="C:membrane"/>
    <property type="evidence" value="ECO:0007669"/>
    <property type="project" value="UniProtKB-SubCell"/>
</dbReference>
<feature type="domain" description="FtsK" evidence="6">
    <location>
        <begin position="78"/>
        <end position="265"/>
    </location>
</feature>
<comment type="caution">
    <text evidence="7">The sequence shown here is derived from an EMBL/GenBank/DDBJ whole genome shotgun (WGS) entry which is preliminary data.</text>
</comment>
<evidence type="ECO:0000313" key="8">
    <source>
        <dbReference type="Proteomes" id="UP000315224"/>
    </source>
</evidence>